<protein>
    <submittedName>
        <fullName evidence="9">Glutamine-synthetase adenylyltransferase</fullName>
    </submittedName>
</protein>
<dbReference type="EMBL" id="QGLT01000001">
    <property type="protein sequence ID" value="PXZ01904.1"/>
    <property type="molecule type" value="Genomic_DNA"/>
</dbReference>
<dbReference type="AlphaFoldDB" id="A0A318N7S0"/>
<feature type="domain" description="PII-uridylyltransferase/Glutamine-synthetase adenylyltransferase" evidence="8">
    <location>
        <begin position="348"/>
        <end position="474"/>
    </location>
</feature>
<keyword evidence="5" id="KW-0460">Magnesium</keyword>
<comment type="caution">
    <text evidence="9">The sequence shown here is derived from an EMBL/GenBank/DDBJ whole genome shotgun (WGS) entry which is preliminary data.</text>
</comment>
<dbReference type="NCBIfam" id="NF010706">
    <property type="entry name" value="PRK14108.1"/>
    <property type="match status" value="1"/>
</dbReference>
<keyword evidence="6" id="KW-0511">Multifunctional enzyme</keyword>
<evidence type="ECO:0000256" key="6">
    <source>
        <dbReference type="ARBA" id="ARBA00023268"/>
    </source>
</evidence>
<dbReference type="PANTHER" id="PTHR30621">
    <property type="entry name" value="GLUTAMINE SYNTHETASE ADENYLYLTRANSFERASE"/>
    <property type="match status" value="1"/>
</dbReference>
<evidence type="ECO:0000313" key="10">
    <source>
        <dbReference type="Proteomes" id="UP000247565"/>
    </source>
</evidence>
<dbReference type="InterPro" id="IPR023057">
    <property type="entry name" value="GlnE"/>
</dbReference>
<evidence type="ECO:0000313" key="9">
    <source>
        <dbReference type="EMBL" id="PXZ01904.1"/>
    </source>
</evidence>
<feature type="domain" description="Glutamate-ammonia ligase adenylyltransferase repeated" evidence="7">
    <location>
        <begin position="56"/>
        <end position="296"/>
    </location>
</feature>
<feature type="domain" description="PII-uridylyltransferase/Glutamine-synthetase adenylyltransferase" evidence="8">
    <location>
        <begin position="854"/>
        <end position="996"/>
    </location>
</feature>
<dbReference type="Gene3D" id="3.30.460.10">
    <property type="entry name" value="Beta Polymerase, domain 2"/>
    <property type="match status" value="2"/>
</dbReference>
<organism evidence="9 10">
    <name type="scientific">Commensalibacter melissae</name>
    <dbReference type="NCBI Taxonomy" id="2070537"/>
    <lineage>
        <taxon>Bacteria</taxon>
        <taxon>Pseudomonadati</taxon>
        <taxon>Pseudomonadota</taxon>
        <taxon>Alphaproteobacteria</taxon>
        <taxon>Acetobacterales</taxon>
        <taxon>Acetobacteraceae</taxon>
    </lineage>
</organism>
<dbReference type="Proteomes" id="UP000247565">
    <property type="component" value="Unassembled WGS sequence"/>
</dbReference>
<dbReference type="Pfam" id="PF08335">
    <property type="entry name" value="GlnD_UR_UTase"/>
    <property type="match status" value="2"/>
</dbReference>
<evidence type="ECO:0000256" key="4">
    <source>
        <dbReference type="ARBA" id="ARBA00022840"/>
    </source>
</evidence>
<dbReference type="InterPro" id="IPR005190">
    <property type="entry name" value="GlnE_rpt_dom"/>
</dbReference>
<accession>A0A318N7S0</accession>
<dbReference type="CDD" id="cd05401">
    <property type="entry name" value="NT_GlnE_GlnD_like"/>
    <property type="match status" value="2"/>
</dbReference>
<evidence type="ECO:0000259" key="7">
    <source>
        <dbReference type="Pfam" id="PF03710"/>
    </source>
</evidence>
<evidence type="ECO:0000256" key="1">
    <source>
        <dbReference type="ARBA" id="ARBA00022679"/>
    </source>
</evidence>
<dbReference type="SUPFAM" id="SSF81593">
    <property type="entry name" value="Nucleotidyltransferase substrate binding subunit/domain"/>
    <property type="match status" value="2"/>
</dbReference>
<keyword evidence="4" id="KW-0067">ATP-binding</keyword>
<evidence type="ECO:0000256" key="5">
    <source>
        <dbReference type="ARBA" id="ARBA00022842"/>
    </source>
</evidence>
<dbReference type="Gene3D" id="1.20.120.1510">
    <property type="match status" value="1"/>
</dbReference>
<dbReference type="GO" id="GO:0000820">
    <property type="term" value="P:regulation of glutamine family amino acid metabolic process"/>
    <property type="evidence" value="ECO:0007669"/>
    <property type="project" value="TreeGrafter"/>
</dbReference>
<dbReference type="Pfam" id="PF03710">
    <property type="entry name" value="GlnE"/>
    <property type="match status" value="2"/>
</dbReference>
<dbReference type="GO" id="GO:0005829">
    <property type="term" value="C:cytosol"/>
    <property type="evidence" value="ECO:0007669"/>
    <property type="project" value="TreeGrafter"/>
</dbReference>
<evidence type="ECO:0000256" key="3">
    <source>
        <dbReference type="ARBA" id="ARBA00022741"/>
    </source>
</evidence>
<dbReference type="NCBIfam" id="NF008292">
    <property type="entry name" value="PRK11072.1"/>
    <property type="match status" value="1"/>
</dbReference>
<dbReference type="GO" id="GO:0008882">
    <property type="term" value="F:[glutamate-ammonia-ligase] adenylyltransferase activity"/>
    <property type="evidence" value="ECO:0007669"/>
    <property type="project" value="InterPro"/>
</dbReference>
<dbReference type="Gene3D" id="1.20.120.330">
    <property type="entry name" value="Nucleotidyltransferases domain 2"/>
    <property type="match status" value="2"/>
</dbReference>
<proteinExistence type="predicted"/>
<dbReference type="OrthoDB" id="9759366at2"/>
<dbReference type="InterPro" id="IPR013546">
    <property type="entry name" value="PII_UdlTrfase/GS_AdlTrfase"/>
</dbReference>
<name>A0A318N7S0_9PROT</name>
<dbReference type="RefSeq" id="WP_110438422.1">
    <property type="nucleotide sequence ID" value="NZ_CP046393.1"/>
</dbReference>
<sequence length="1001" mass="114148">MSHKNLSSIPWFDQNWPKAADQRSADLFSNAVKEAWVKNNKDPVLIQQPGIVRLIHAIGGNSPFLADLIIKNIHFFEYLILNGPDKACNKAFTCLQNSSIQESRSSIAKILRITKQKIAIACAIADVGNVWTLKKITHTLSYLAEITLHFAINYLLLQAHQNKKITLSHPENPQENSGFIILGMGKLGGRELNYSSDIDLIILYDPDKYPNHPDLATLFIRITRQLVSLMEDRDENGYVFRVDLRLRPDPSSSPLAVSLPAAISYYESLGQTWERSAMSKARPVAGDLAGGYSFLEAVQPFIWRRHLDFAVVEDIYAMKNRIDCHKNSGKPNPPILFEKKIGQDALHWLIGQNVKLGYGGIREIEFLPQTLQLIWGGRFPKLRTPQTIKAIQQLTRKELISDESATILIKTYYFLRKIEHRLQMQSDYQTHSLPNTQQAFDAFCIFMGYESTDKFVEDLFPLMQKVRHIFEGFFTSPDNEENFILDLPKNELINYLNEKGFPDEAASILQSWSNSGPRTLRTARARMILKNILPNILQAFAEQKNPLLILQRFDSLLARHHAGIQLLSLFERNPILIEKLASILGSSQFMADYITNNPAALDALIHVDILKTKTNLLQKTIHEHLNSTQSLEEILPILHNIIQSEEFRLSVSYMENRLSLNKSQIQRTRMADIILNELLARVIKDHEQKYGIIPDGGICIIILGKAGSWEMTVGSDLDMMLVYDHPPEIAASVAETGLANKAFRSLAINPYYIRLTQSFITALTNTSYTGPLYEIDMRLRPSGSKGPVAVSLNSFQRYHEKEAWTWERMALTRARVIGGPKILQDRINNAINKALDFSPSGVTNKIILQDAVHMRKRLENDMPPTTQWDVKYLKGGLIEVEFIAQTLQLISHNNKARHPCTRIAFRKLAQNGYLSIEEARYLIQADYFWRNLQSLLRLFFGKYPPEHLEMDATPIIIEIMTEKLLGKIFHTKDSFSLIMEKIHQTSEQVRDLFIKLLGPVT</sequence>
<dbReference type="PANTHER" id="PTHR30621:SF0">
    <property type="entry name" value="BIFUNCTIONAL GLUTAMINE SYNTHETASE ADENYLYLTRANSFERASE_ADENYLYL-REMOVING ENZYME"/>
    <property type="match status" value="1"/>
</dbReference>
<evidence type="ECO:0000259" key="8">
    <source>
        <dbReference type="Pfam" id="PF08335"/>
    </source>
</evidence>
<keyword evidence="3" id="KW-0547">Nucleotide-binding</keyword>
<dbReference type="GO" id="GO:0005524">
    <property type="term" value="F:ATP binding"/>
    <property type="evidence" value="ECO:0007669"/>
    <property type="project" value="UniProtKB-KW"/>
</dbReference>
<reference evidence="9 10" key="1">
    <citation type="submission" date="2018-05" db="EMBL/GenBank/DDBJ databases">
        <title>Reference genomes for bee gut microbiota database.</title>
        <authorList>
            <person name="Ellegaard K.M."/>
        </authorList>
    </citation>
    <scope>NUCLEOTIDE SEQUENCE [LARGE SCALE GENOMIC DNA]</scope>
    <source>
        <strain evidence="9 10">ESL0284</strain>
    </source>
</reference>
<dbReference type="SUPFAM" id="SSF81301">
    <property type="entry name" value="Nucleotidyltransferase"/>
    <property type="match status" value="2"/>
</dbReference>
<gene>
    <name evidence="9" type="ORF">DK869_02595</name>
</gene>
<keyword evidence="10" id="KW-1185">Reference proteome</keyword>
<keyword evidence="2 9" id="KW-0548">Nucleotidyltransferase</keyword>
<feature type="domain" description="Glutamate-ammonia ligase adenylyltransferase repeated" evidence="7">
    <location>
        <begin position="578"/>
        <end position="827"/>
    </location>
</feature>
<keyword evidence="1 9" id="KW-0808">Transferase</keyword>
<evidence type="ECO:0000256" key="2">
    <source>
        <dbReference type="ARBA" id="ARBA00022695"/>
    </source>
</evidence>
<dbReference type="InterPro" id="IPR043519">
    <property type="entry name" value="NT_sf"/>
</dbReference>